<proteinExistence type="predicted"/>
<accession>A0AB73N0U2</accession>
<dbReference type="AlphaFoldDB" id="A0AB73N0U2"/>
<sequence length="105" mass="11994">MGMLDRGAKIEITPSIKKEDIINETKTEFASTDNLPANIRVNNKLRNRVNALSVIGYGDSQKEIVAQLLDSFISNLSEDEQKRISDLEDIYRSKDQKNLLKKKNR</sequence>
<reference evidence="1 2" key="1">
    <citation type="submission" date="2017-05" db="EMBL/GenBank/DDBJ databases">
        <title>The Genome Sequence of Enterococcus faecium 6F2_DIV0138.</title>
        <authorList>
            <consortium name="The Broad Institute Genomics Platform"/>
            <consortium name="The Broad Institute Genomic Center for Infectious Diseases"/>
            <person name="Earl A."/>
            <person name="Manson A."/>
            <person name="Schwartman J."/>
            <person name="Gilmore M."/>
            <person name="Abouelleil A."/>
            <person name="Cao P."/>
            <person name="Chapman S."/>
            <person name="Cusick C."/>
            <person name="Shea T."/>
            <person name="Young S."/>
            <person name="Neafsey D."/>
            <person name="Nusbaum C."/>
            <person name="Birren B."/>
        </authorList>
    </citation>
    <scope>NUCLEOTIDE SEQUENCE [LARGE SCALE GENOMIC DNA]</scope>
    <source>
        <strain evidence="1 2">6F2_DIV0138</strain>
    </source>
</reference>
<evidence type="ECO:0000313" key="1">
    <source>
        <dbReference type="EMBL" id="OTN94398.1"/>
    </source>
</evidence>
<name>A0AB73N0U2_ENTFC</name>
<dbReference type="RefSeq" id="WP_086325146.1">
    <property type="nucleotide sequence ID" value="NZ_JBNBYO010000017.1"/>
</dbReference>
<organism evidence="1 2">
    <name type="scientific">Enterococcus faecium</name>
    <name type="common">Streptococcus faecium</name>
    <dbReference type="NCBI Taxonomy" id="1352"/>
    <lineage>
        <taxon>Bacteria</taxon>
        <taxon>Bacillati</taxon>
        <taxon>Bacillota</taxon>
        <taxon>Bacilli</taxon>
        <taxon>Lactobacillales</taxon>
        <taxon>Enterococcaceae</taxon>
        <taxon>Enterococcus</taxon>
    </lineage>
</organism>
<dbReference type="InterPro" id="IPR035528">
    <property type="entry name" value="DUF5388"/>
</dbReference>
<dbReference type="EMBL" id="NGLB01000003">
    <property type="protein sequence ID" value="OTN94398.1"/>
    <property type="molecule type" value="Genomic_DNA"/>
</dbReference>
<evidence type="ECO:0000313" key="2">
    <source>
        <dbReference type="Proteomes" id="UP000194737"/>
    </source>
</evidence>
<comment type="caution">
    <text evidence="1">The sequence shown here is derived from an EMBL/GenBank/DDBJ whole genome shotgun (WGS) entry which is preliminary data.</text>
</comment>
<dbReference type="Pfam" id="PF17363">
    <property type="entry name" value="DUF5388"/>
    <property type="match status" value="1"/>
</dbReference>
<protein>
    <submittedName>
        <fullName evidence="1">Uncharacterized protein</fullName>
    </submittedName>
</protein>
<gene>
    <name evidence="1" type="ORF">A5804_002708</name>
</gene>
<dbReference type="Proteomes" id="UP000194737">
    <property type="component" value="Unassembled WGS sequence"/>
</dbReference>